<keyword evidence="3" id="KW-0804">Transcription</keyword>
<dbReference type="Proteomes" id="UP000592216">
    <property type="component" value="Unassembled WGS sequence"/>
</dbReference>
<organism evidence="5 6">
    <name type="scientific">Donghicola mangrovi</name>
    <dbReference type="NCBI Taxonomy" id="2729614"/>
    <lineage>
        <taxon>Bacteria</taxon>
        <taxon>Pseudomonadati</taxon>
        <taxon>Pseudomonadota</taxon>
        <taxon>Alphaproteobacteria</taxon>
        <taxon>Rhodobacterales</taxon>
        <taxon>Roseobacteraceae</taxon>
        <taxon>Donghicola</taxon>
    </lineage>
</organism>
<dbReference type="GO" id="GO:0003700">
    <property type="term" value="F:DNA-binding transcription factor activity"/>
    <property type="evidence" value="ECO:0007669"/>
    <property type="project" value="InterPro"/>
</dbReference>
<gene>
    <name evidence="5" type="ORF">HJ536_20385</name>
</gene>
<dbReference type="Pfam" id="PF07702">
    <property type="entry name" value="UTRA"/>
    <property type="match status" value="1"/>
</dbReference>
<evidence type="ECO:0000256" key="3">
    <source>
        <dbReference type="ARBA" id="ARBA00023163"/>
    </source>
</evidence>
<dbReference type="EMBL" id="JABCJE010000024">
    <property type="protein sequence ID" value="NVO25715.1"/>
    <property type="molecule type" value="Genomic_DNA"/>
</dbReference>
<dbReference type="PROSITE" id="PS50949">
    <property type="entry name" value="HTH_GNTR"/>
    <property type="match status" value="1"/>
</dbReference>
<dbReference type="SUPFAM" id="SSF64288">
    <property type="entry name" value="Chorismate lyase-like"/>
    <property type="match status" value="1"/>
</dbReference>
<comment type="caution">
    <text evidence="5">The sequence shown here is derived from an EMBL/GenBank/DDBJ whole genome shotgun (WGS) entry which is preliminary data.</text>
</comment>
<keyword evidence="2" id="KW-0238">DNA-binding</keyword>
<dbReference type="InterPro" id="IPR036390">
    <property type="entry name" value="WH_DNA-bd_sf"/>
</dbReference>
<dbReference type="InterPro" id="IPR000524">
    <property type="entry name" value="Tscrpt_reg_HTH_GntR"/>
</dbReference>
<protein>
    <submittedName>
        <fullName evidence="5">GntR family transcriptional regulator</fullName>
    </submittedName>
</protein>
<accession>A0A850QH76</accession>
<proteinExistence type="predicted"/>
<dbReference type="GO" id="GO:0003677">
    <property type="term" value="F:DNA binding"/>
    <property type="evidence" value="ECO:0007669"/>
    <property type="project" value="UniProtKB-KW"/>
</dbReference>
<dbReference type="Pfam" id="PF00392">
    <property type="entry name" value="GntR"/>
    <property type="match status" value="1"/>
</dbReference>
<dbReference type="Gene3D" id="1.10.10.10">
    <property type="entry name" value="Winged helix-like DNA-binding domain superfamily/Winged helix DNA-binding domain"/>
    <property type="match status" value="1"/>
</dbReference>
<evidence type="ECO:0000259" key="4">
    <source>
        <dbReference type="PROSITE" id="PS50949"/>
    </source>
</evidence>
<evidence type="ECO:0000313" key="5">
    <source>
        <dbReference type="EMBL" id="NVO25715.1"/>
    </source>
</evidence>
<dbReference type="SUPFAM" id="SSF46785">
    <property type="entry name" value="Winged helix' DNA-binding domain"/>
    <property type="match status" value="1"/>
</dbReference>
<dbReference type="PANTHER" id="PTHR44846">
    <property type="entry name" value="MANNOSYL-D-GLYCERATE TRANSPORT/METABOLISM SYSTEM REPRESSOR MNGR-RELATED"/>
    <property type="match status" value="1"/>
</dbReference>
<dbReference type="SMART" id="SM00866">
    <property type="entry name" value="UTRA"/>
    <property type="match status" value="1"/>
</dbReference>
<name>A0A850QH76_9RHOB</name>
<evidence type="ECO:0000256" key="2">
    <source>
        <dbReference type="ARBA" id="ARBA00023125"/>
    </source>
</evidence>
<dbReference type="InterPro" id="IPR011663">
    <property type="entry name" value="UTRA"/>
</dbReference>
<evidence type="ECO:0000256" key="1">
    <source>
        <dbReference type="ARBA" id="ARBA00023015"/>
    </source>
</evidence>
<dbReference type="InterPro" id="IPR036388">
    <property type="entry name" value="WH-like_DNA-bd_sf"/>
</dbReference>
<dbReference type="AlphaFoldDB" id="A0A850QH76"/>
<evidence type="ECO:0000313" key="6">
    <source>
        <dbReference type="Proteomes" id="UP000592216"/>
    </source>
</evidence>
<reference evidence="5 6" key="1">
    <citation type="submission" date="2020-04" db="EMBL/GenBank/DDBJ databases">
        <title>Donghicola sp., a member of the Rhodobacteraceae family isolated from mangrove forest in Thailand.</title>
        <authorList>
            <person name="Charoenyingcharoen P."/>
            <person name="Yukphan P."/>
        </authorList>
    </citation>
    <scope>NUCLEOTIDE SEQUENCE [LARGE SCALE GENOMIC DNA]</scope>
    <source>
        <strain evidence="5 6">B5-SW-15</strain>
    </source>
</reference>
<dbReference type="SMART" id="SM00345">
    <property type="entry name" value="HTH_GNTR"/>
    <property type="match status" value="1"/>
</dbReference>
<dbReference type="Gene3D" id="3.40.1410.10">
    <property type="entry name" value="Chorismate lyase-like"/>
    <property type="match status" value="1"/>
</dbReference>
<dbReference type="InterPro" id="IPR028978">
    <property type="entry name" value="Chorismate_lyase_/UTRA_dom_sf"/>
</dbReference>
<dbReference type="InterPro" id="IPR050679">
    <property type="entry name" value="Bact_HTH_transcr_reg"/>
</dbReference>
<feature type="domain" description="HTH gntR-type" evidence="4">
    <location>
        <begin position="15"/>
        <end position="83"/>
    </location>
</feature>
<dbReference type="GO" id="GO:0045892">
    <property type="term" value="P:negative regulation of DNA-templated transcription"/>
    <property type="evidence" value="ECO:0007669"/>
    <property type="project" value="TreeGrafter"/>
</dbReference>
<dbReference type="RefSeq" id="WP_177159226.1">
    <property type="nucleotide sequence ID" value="NZ_JABCJE010000024.1"/>
</dbReference>
<keyword evidence="1" id="KW-0805">Transcription regulation</keyword>
<dbReference type="PANTHER" id="PTHR44846:SF1">
    <property type="entry name" value="MANNOSYL-D-GLYCERATE TRANSPORT_METABOLISM SYSTEM REPRESSOR MNGR-RELATED"/>
    <property type="match status" value="1"/>
</dbReference>
<sequence length="241" mass="27020">MPENSRYAAGRADALPIYMQICELVIRDIAAGRLVDGQKLPPERDFAKAHGTTVRTLRKALLELEKKGLLERRQGSGNYIRAGGQVDSVYSMFRLEHANGGGGLPTADILSVDHLPKDDAQPKYGTSDHGTRFRRLRYLDDQIIAVEEIWLDGGAGQIPREMVQDSLYLTYKRALQLWITRAEDRVGIGAVPGWSPEAFALRPGTVTAYIERLSWAQDSAAVEFSRTWYDTQKALYVQRLI</sequence>